<feature type="compositionally biased region" description="Basic and acidic residues" evidence="1">
    <location>
        <begin position="48"/>
        <end position="68"/>
    </location>
</feature>
<sequence>MAMIFYRDMELICRSCGATFIFTAGEQEFYADKGFLNEPTRCPKCRNRREAQAARRRPEPRPEDDNDE</sequence>
<feature type="domain" description="Probable zinc-binding" evidence="2">
    <location>
        <begin position="7"/>
        <end position="52"/>
    </location>
</feature>
<dbReference type="Proteomes" id="UP000078287">
    <property type="component" value="Unassembled WGS sequence"/>
</dbReference>
<evidence type="ECO:0000313" key="4">
    <source>
        <dbReference type="Proteomes" id="UP000078287"/>
    </source>
</evidence>
<keyword evidence="4" id="KW-1185">Reference proteome</keyword>
<dbReference type="STRING" id="1707952.A6A03_18475"/>
<organism evidence="3 4">
    <name type="scientific">Chloroflexus islandicus</name>
    <dbReference type="NCBI Taxonomy" id="1707952"/>
    <lineage>
        <taxon>Bacteria</taxon>
        <taxon>Bacillati</taxon>
        <taxon>Chloroflexota</taxon>
        <taxon>Chloroflexia</taxon>
        <taxon>Chloroflexales</taxon>
        <taxon>Chloroflexineae</taxon>
        <taxon>Chloroflexaceae</taxon>
        <taxon>Chloroflexus</taxon>
    </lineage>
</organism>
<dbReference type="InterPro" id="IPR025306">
    <property type="entry name" value="Zn-bnd_dom_prob"/>
</dbReference>
<dbReference type="EMBL" id="LWQS01000080">
    <property type="protein sequence ID" value="OAN43306.1"/>
    <property type="molecule type" value="Genomic_DNA"/>
</dbReference>
<proteinExistence type="predicted"/>
<dbReference type="OrthoDB" id="5505402at2"/>
<evidence type="ECO:0000256" key="1">
    <source>
        <dbReference type="SAM" id="MobiDB-lite"/>
    </source>
</evidence>
<feature type="region of interest" description="Disordered" evidence="1">
    <location>
        <begin position="47"/>
        <end position="68"/>
    </location>
</feature>
<reference evidence="3 4" key="1">
    <citation type="submission" date="2016-04" db="EMBL/GenBank/DDBJ databases">
        <title>Chloroflexus islandicus sp. nov., a thermophilic filamentous anoxygenic phototrophic bacterium from geyser Strokkur (Iceland).</title>
        <authorList>
            <person name="Gaisin V.A."/>
            <person name="Kalashnikov A.M."/>
            <person name="Sukhacheva M.V."/>
            <person name="Grouzdev D.S."/>
            <person name="Ivanov T.M."/>
            <person name="Kuznetsov B."/>
            <person name="Gorlenko V.M."/>
        </authorList>
    </citation>
    <scope>NUCLEOTIDE SEQUENCE [LARGE SCALE GENOMIC DNA]</scope>
    <source>
        <strain evidence="4">isl-2</strain>
    </source>
</reference>
<name>A0A178M4B1_9CHLR</name>
<protein>
    <recommendedName>
        <fullName evidence="2">Probable zinc-binding domain-containing protein</fullName>
    </recommendedName>
</protein>
<dbReference type="Pfam" id="PF13451">
    <property type="entry name" value="zf_Tbcl"/>
    <property type="match status" value="1"/>
</dbReference>
<gene>
    <name evidence="3" type="ORF">A6A03_18475</name>
</gene>
<evidence type="ECO:0000259" key="2">
    <source>
        <dbReference type="Pfam" id="PF13451"/>
    </source>
</evidence>
<comment type="caution">
    <text evidence="3">The sequence shown here is derived from an EMBL/GenBank/DDBJ whole genome shotgun (WGS) entry which is preliminary data.</text>
</comment>
<accession>A0A178M4B1</accession>
<evidence type="ECO:0000313" key="3">
    <source>
        <dbReference type="EMBL" id="OAN43306.1"/>
    </source>
</evidence>
<dbReference type="AlphaFoldDB" id="A0A178M4B1"/>